<dbReference type="InterPro" id="IPR015943">
    <property type="entry name" value="WD40/YVTN_repeat-like_dom_sf"/>
</dbReference>
<dbReference type="SUPFAM" id="SSF52172">
    <property type="entry name" value="CheY-like"/>
    <property type="match status" value="1"/>
</dbReference>
<evidence type="ECO:0000256" key="11">
    <source>
        <dbReference type="ARBA" id="ARBA00023163"/>
    </source>
</evidence>
<dbReference type="SMART" id="SM00388">
    <property type="entry name" value="HisKA"/>
    <property type="match status" value="1"/>
</dbReference>
<dbReference type="InterPro" id="IPR003661">
    <property type="entry name" value="HisK_dim/P_dom"/>
</dbReference>
<evidence type="ECO:0000256" key="1">
    <source>
        <dbReference type="ARBA" id="ARBA00000085"/>
    </source>
</evidence>
<dbReference type="PROSITE" id="PS50109">
    <property type="entry name" value="HIS_KIN"/>
    <property type="match status" value="1"/>
</dbReference>
<gene>
    <name evidence="18" type="ORF">IX84_02925</name>
</gene>
<dbReference type="GO" id="GO:0043565">
    <property type="term" value="F:sequence-specific DNA binding"/>
    <property type="evidence" value="ECO:0007669"/>
    <property type="project" value="InterPro"/>
</dbReference>
<evidence type="ECO:0000259" key="17">
    <source>
        <dbReference type="PROSITE" id="PS50110"/>
    </source>
</evidence>
<evidence type="ECO:0000313" key="18">
    <source>
        <dbReference type="EMBL" id="KGE89300.1"/>
    </source>
</evidence>
<dbReference type="STRING" id="1524460.IX84_02925"/>
<dbReference type="Pfam" id="PF02518">
    <property type="entry name" value="HATPase_c"/>
    <property type="match status" value="1"/>
</dbReference>
<keyword evidence="11" id="KW-0804">Transcription</keyword>
<dbReference type="SUPFAM" id="SSF101898">
    <property type="entry name" value="NHL repeat"/>
    <property type="match status" value="1"/>
</dbReference>
<dbReference type="SMART" id="SM00387">
    <property type="entry name" value="HATPase_c"/>
    <property type="match status" value="1"/>
</dbReference>
<dbReference type="Pfam" id="PF07495">
    <property type="entry name" value="Y_Y_Y"/>
    <property type="match status" value="1"/>
</dbReference>
<dbReference type="FunFam" id="3.30.565.10:FF:000037">
    <property type="entry name" value="Hybrid sensor histidine kinase/response regulator"/>
    <property type="match status" value="1"/>
</dbReference>
<sequence>MRFASLGFCVLLFPVLLQADQVSDSLYFWNIRMTEGLPGSTISAIEQDSLGFIWIATNDGLCRYDGANFRTYRQEPGDSNSLSGNEINNLFIDRRGNLWVMAANGLNFFDLKQHRISRIPSGSEEGLLLDNSPTDIVETEDGKIFIASYYSGISFRDGPKAPFRYLTDTSPRGTSLSSNNINTLGLLGDSLLLIGNRGDGVDLYDIPSGRIRHLSTIAGRPMASGNIYTFCPNGRKGFWMGTDNGLSYFDIEENHLTNFPYAEGERSFVLDKDILSLHLSQEGQLWIGTRKNGLVVVNQEDILQRGKEAAFTHYFPDQQPGSLSYRTVLAIFRDKDHQIWIGTDGGGVNFAETRQQRFGHLKHEPGQENSLSISKVWGMAEDHHGNIWFGTDGDGVNVWNPEEGVVERFRYEPDNPFSLSDNAVLSAFTDHTGQVWLGTYEGGLNRYDKNANRFYHYQAPAQLPVNDIRCIYEDASRRLWIGTNRGGVLQYNREEDCFDPVKGLEYYDVRAIHAFGGRLWLGTFGDGLIAYDPASQEINRFYTNDTFQPAPGIIFSICSRGDQNLWLGTGSAGLCRFNIATQSFESFSEKDGLASNKVHAILADQSGYLWLSTNRGISRFSPGEQLFYNYDWQRGLQVAEFHDGSALKASNRLFFFGGIEGVNYFNPDNLYSIAGEANIQLTKLSVLNQEIIPGEQHIIDRSIEYLPEVQLNHRHTTFSIDYQSLSYPFSWDIHYEYFLDGYDEKWNMAGSQTTATYRNVPPGTYTFRVKANHFDNQQYNDEVSIPIIISPPFWKTKIAIVVFTLILLSGIYAILYYRLKQYRIKNQLLFEQKLRDEEKKLHDERLEFFTNISHELRTPLTILSVALEEMEPLRKTSPRINRSFDVALKNSNRLMELIHSLLEFRQVETGVSDLKISKLNLNNYLSEFLQGFREMARHNQINLKLSLPLDGLMLWADQDKFSMILNNLLSNAFKNTPSGGQITLSVDEDEQYILIRVLDSGVGIPKRKLRKIFTRYYRLEDKSTSTGIGLALTQSLIRLHQGDIEVESTVGKGSCFTVKFLKGNAHFADTQTLGAPEVQGTVQVVDSEAENDEITETDQQILLLIDDNTDILNLLEGKFRDSFKILKATNGEEGVELAKKYGPDLILLDVMMPGISGTEVCHYLKNEQQTSHIPIIMLTAKGTEQDEVKGLEMGADDYLAKPFKFSILNARVNTLLENRRKIMGYFSNAGTDNEPTEVSPLMKKELAFLSELEEYIVTHCLADELSVFDLARQLGYSRTSLYRKIKSLTGLSINAFVRSVRIKKSAEFIAQGMNVSEAAYSVGFNDLKHFRVCFKKQIGKNPSALKKKR</sequence>
<dbReference type="Gene3D" id="2.130.10.10">
    <property type="entry name" value="YVTN repeat-like/Quinoprotein amine dehydrogenase"/>
    <property type="match status" value="2"/>
</dbReference>
<dbReference type="PROSITE" id="PS50110">
    <property type="entry name" value="RESPONSE_REGULATORY"/>
    <property type="match status" value="1"/>
</dbReference>
<dbReference type="Gene3D" id="1.10.10.60">
    <property type="entry name" value="Homeodomain-like"/>
    <property type="match status" value="1"/>
</dbReference>
<feature type="domain" description="HTH araC/xylS-type" evidence="15">
    <location>
        <begin position="1250"/>
        <end position="1348"/>
    </location>
</feature>
<dbReference type="SUPFAM" id="SSF55874">
    <property type="entry name" value="ATPase domain of HSP90 chaperone/DNA topoisomerase II/histidine kinase"/>
    <property type="match status" value="1"/>
</dbReference>
<dbReference type="EC" id="2.7.13.3" evidence="2"/>
<keyword evidence="19" id="KW-1185">Reference proteome</keyword>
<dbReference type="GO" id="GO:0000155">
    <property type="term" value="F:phosphorelay sensor kinase activity"/>
    <property type="evidence" value="ECO:0007669"/>
    <property type="project" value="InterPro"/>
</dbReference>
<dbReference type="InterPro" id="IPR011110">
    <property type="entry name" value="Reg_prop"/>
</dbReference>
<dbReference type="EMBL" id="JPOS01000010">
    <property type="protein sequence ID" value="KGE89300.1"/>
    <property type="molecule type" value="Genomic_DNA"/>
</dbReference>
<keyword evidence="13" id="KW-0812">Transmembrane</keyword>
<comment type="caution">
    <text evidence="18">The sequence shown here is derived from an EMBL/GenBank/DDBJ whole genome shotgun (WGS) entry which is preliminary data.</text>
</comment>
<dbReference type="Gene3D" id="2.60.40.10">
    <property type="entry name" value="Immunoglobulins"/>
    <property type="match status" value="1"/>
</dbReference>
<evidence type="ECO:0000256" key="8">
    <source>
        <dbReference type="ARBA" id="ARBA00023012"/>
    </source>
</evidence>
<dbReference type="OrthoDB" id="717811at2"/>
<evidence type="ECO:0000256" key="6">
    <source>
        <dbReference type="ARBA" id="ARBA00022777"/>
    </source>
</evidence>
<dbReference type="InterPro" id="IPR036097">
    <property type="entry name" value="HisK_dim/P_sf"/>
</dbReference>
<evidence type="ECO:0000256" key="2">
    <source>
        <dbReference type="ARBA" id="ARBA00012438"/>
    </source>
</evidence>
<keyword evidence="3 12" id="KW-0597">Phosphoprotein</keyword>
<dbReference type="InterPro" id="IPR011006">
    <property type="entry name" value="CheY-like_superfamily"/>
</dbReference>
<comment type="catalytic activity">
    <reaction evidence="1">
        <text>ATP + protein L-histidine = ADP + protein N-phospho-L-histidine.</text>
        <dbReference type="EC" id="2.7.13.3"/>
    </reaction>
</comment>
<dbReference type="CDD" id="cd17574">
    <property type="entry name" value="REC_OmpR"/>
    <property type="match status" value="1"/>
</dbReference>
<dbReference type="SUPFAM" id="SSF63829">
    <property type="entry name" value="Calcium-dependent phosphotriesterase"/>
    <property type="match status" value="2"/>
</dbReference>
<keyword evidence="7" id="KW-0067">ATP-binding</keyword>
<dbReference type="Pfam" id="PF00512">
    <property type="entry name" value="HisKA"/>
    <property type="match status" value="1"/>
</dbReference>
<dbReference type="InterPro" id="IPR003594">
    <property type="entry name" value="HATPase_dom"/>
</dbReference>
<dbReference type="PANTHER" id="PTHR43547">
    <property type="entry name" value="TWO-COMPONENT HISTIDINE KINASE"/>
    <property type="match status" value="1"/>
</dbReference>
<feature type="transmembrane region" description="Helical" evidence="13">
    <location>
        <begin position="798"/>
        <end position="817"/>
    </location>
</feature>
<dbReference type="SMART" id="SM00448">
    <property type="entry name" value="REC"/>
    <property type="match status" value="1"/>
</dbReference>
<keyword evidence="10" id="KW-0238">DNA-binding</keyword>
<protein>
    <recommendedName>
        <fullName evidence="2">histidine kinase</fullName>
        <ecNumber evidence="2">2.7.13.3</ecNumber>
    </recommendedName>
</protein>
<keyword evidence="6" id="KW-0418">Kinase</keyword>
<evidence type="ECO:0000256" key="4">
    <source>
        <dbReference type="ARBA" id="ARBA00022679"/>
    </source>
</evidence>
<dbReference type="CDD" id="cd00082">
    <property type="entry name" value="HisKA"/>
    <property type="match status" value="1"/>
</dbReference>
<feature type="domain" description="Response regulatory" evidence="17">
    <location>
        <begin position="1101"/>
        <end position="1216"/>
    </location>
</feature>
<evidence type="ECO:0000256" key="5">
    <source>
        <dbReference type="ARBA" id="ARBA00022741"/>
    </source>
</evidence>
<evidence type="ECO:0000256" key="9">
    <source>
        <dbReference type="ARBA" id="ARBA00023015"/>
    </source>
</evidence>
<dbReference type="InterPro" id="IPR004358">
    <property type="entry name" value="Sig_transdc_His_kin-like_C"/>
</dbReference>
<evidence type="ECO:0000256" key="10">
    <source>
        <dbReference type="ARBA" id="ARBA00023125"/>
    </source>
</evidence>
<keyword evidence="13" id="KW-1133">Transmembrane helix</keyword>
<dbReference type="InterPro" id="IPR009057">
    <property type="entry name" value="Homeodomain-like_sf"/>
</dbReference>
<dbReference type="SMART" id="SM00342">
    <property type="entry name" value="HTH_ARAC"/>
    <property type="match status" value="1"/>
</dbReference>
<dbReference type="InterPro" id="IPR018062">
    <property type="entry name" value="HTH_AraC-typ_CS"/>
</dbReference>
<dbReference type="Proteomes" id="UP000029736">
    <property type="component" value="Unassembled WGS sequence"/>
</dbReference>
<dbReference type="SUPFAM" id="SSF46689">
    <property type="entry name" value="Homeodomain-like"/>
    <property type="match status" value="1"/>
</dbReference>
<reference evidence="18 19" key="1">
    <citation type="journal article" date="2014" name="Int. J. Syst. Evol. Microbiol.">
        <title>Phaeodactylibacter xiamenensis gen. nov., sp. nov., a member of the family Saprospiraceae isolated from the marine alga Phaeodactylum tricornutum.</title>
        <authorList>
            <person name="Chen Z.Jr."/>
            <person name="Lei X."/>
            <person name="Lai Q."/>
            <person name="Li Y."/>
            <person name="Zhang B."/>
            <person name="Zhang J."/>
            <person name="Zhang H."/>
            <person name="Yang L."/>
            <person name="Zheng W."/>
            <person name="Tian Y."/>
            <person name="Yu Z."/>
            <person name="Xu H.Jr."/>
            <person name="Zheng T."/>
        </authorList>
    </citation>
    <scope>NUCLEOTIDE SEQUENCE [LARGE SCALE GENOMIC DNA]</scope>
    <source>
        <strain evidence="18 19">KD52</strain>
    </source>
</reference>
<name>A0A098SB25_9BACT</name>
<feature type="signal peptide" evidence="14">
    <location>
        <begin position="1"/>
        <end position="19"/>
    </location>
</feature>
<dbReference type="PROSITE" id="PS01124">
    <property type="entry name" value="HTH_ARAC_FAMILY_2"/>
    <property type="match status" value="1"/>
</dbReference>
<dbReference type="Gene3D" id="3.30.565.10">
    <property type="entry name" value="Histidine kinase-like ATPase, C-terminal domain"/>
    <property type="match status" value="1"/>
</dbReference>
<accession>A0A098SB25</accession>
<dbReference type="SUPFAM" id="SSF47384">
    <property type="entry name" value="Homodimeric domain of signal transducing histidine kinase"/>
    <property type="match status" value="1"/>
</dbReference>
<evidence type="ECO:0000256" key="14">
    <source>
        <dbReference type="SAM" id="SignalP"/>
    </source>
</evidence>
<proteinExistence type="predicted"/>
<feature type="chain" id="PRO_5001940168" description="histidine kinase" evidence="14">
    <location>
        <begin position="20"/>
        <end position="1349"/>
    </location>
</feature>
<dbReference type="Gene3D" id="1.10.287.130">
    <property type="match status" value="1"/>
</dbReference>
<keyword evidence="8" id="KW-0902">Two-component regulatory system</keyword>
<dbReference type="InterPro" id="IPR018060">
    <property type="entry name" value="HTH_AraC"/>
</dbReference>
<evidence type="ECO:0000256" key="13">
    <source>
        <dbReference type="SAM" id="Phobius"/>
    </source>
</evidence>
<dbReference type="Pfam" id="PF00072">
    <property type="entry name" value="Response_reg"/>
    <property type="match status" value="1"/>
</dbReference>
<keyword evidence="9" id="KW-0805">Transcription regulation</keyword>
<dbReference type="RefSeq" id="WP_044216379.1">
    <property type="nucleotide sequence ID" value="NZ_JBKAGJ010000024.1"/>
</dbReference>
<keyword evidence="14" id="KW-0732">Signal</keyword>
<dbReference type="InterPro" id="IPR005467">
    <property type="entry name" value="His_kinase_dom"/>
</dbReference>
<dbReference type="InterPro" id="IPR036890">
    <property type="entry name" value="HATPase_C_sf"/>
</dbReference>
<evidence type="ECO:0000313" key="19">
    <source>
        <dbReference type="Proteomes" id="UP000029736"/>
    </source>
</evidence>
<evidence type="ECO:0000256" key="7">
    <source>
        <dbReference type="ARBA" id="ARBA00022840"/>
    </source>
</evidence>
<keyword evidence="13" id="KW-0472">Membrane</keyword>
<dbReference type="Pfam" id="PF07494">
    <property type="entry name" value="Reg_prop"/>
    <property type="match status" value="5"/>
</dbReference>
<organism evidence="18 19">
    <name type="scientific">Phaeodactylibacter xiamenensis</name>
    <dbReference type="NCBI Taxonomy" id="1524460"/>
    <lineage>
        <taxon>Bacteria</taxon>
        <taxon>Pseudomonadati</taxon>
        <taxon>Bacteroidota</taxon>
        <taxon>Saprospiria</taxon>
        <taxon>Saprospirales</taxon>
        <taxon>Haliscomenobacteraceae</taxon>
        <taxon>Phaeodactylibacter</taxon>
    </lineage>
</organism>
<dbReference type="GO" id="GO:0003700">
    <property type="term" value="F:DNA-binding transcription factor activity"/>
    <property type="evidence" value="ECO:0007669"/>
    <property type="project" value="InterPro"/>
</dbReference>
<dbReference type="InterPro" id="IPR001789">
    <property type="entry name" value="Sig_transdc_resp-reg_receiver"/>
</dbReference>
<evidence type="ECO:0000256" key="3">
    <source>
        <dbReference type="ARBA" id="ARBA00022553"/>
    </source>
</evidence>
<dbReference type="PROSITE" id="PS00041">
    <property type="entry name" value="HTH_ARAC_FAMILY_1"/>
    <property type="match status" value="1"/>
</dbReference>
<keyword evidence="5" id="KW-0547">Nucleotide-binding</keyword>
<feature type="domain" description="Histidine kinase" evidence="16">
    <location>
        <begin position="851"/>
        <end position="1064"/>
    </location>
</feature>
<dbReference type="InterPro" id="IPR011123">
    <property type="entry name" value="Y_Y_Y"/>
</dbReference>
<dbReference type="Gene3D" id="3.40.50.2300">
    <property type="match status" value="1"/>
</dbReference>
<feature type="modified residue" description="4-aspartylphosphate" evidence="12">
    <location>
        <position position="1149"/>
    </location>
</feature>
<evidence type="ECO:0000259" key="16">
    <source>
        <dbReference type="PROSITE" id="PS50109"/>
    </source>
</evidence>
<evidence type="ECO:0000256" key="12">
    <source>
        <dbReference type="PROSITE-ProRule" id="PRU00169"/>
    </source>
</evidence>
<dbReference type="PANTHER" id="PTHR43547:SF2">
    <property type="entry name" value="HYBRID SIGNAL TRANSDUCTION HISTIDINE KINASE C"/>
    <property type="match status" value="1"/>
</dbReference>
<dbReference type="GO" id="GO:0005524">
    <property type="term" value="F:ATP binding"/>
    <property type="evidence" value="ECO:0007669"/>
    <property type="project" value="UniProtKB-KW"/>
</dbReference>
<evidence type="ECO:0000259" key="15">
    <source>
        <dbReference type="PROSITE" id="PS01124"/>
    </source>
</evidence>
<dbReference type="InterPro" id="IPR013783">
    <property type="entry name" value="Ig-like_fold"/>
</dbReference>
<dbReference type="Pfam" id="PF12833">
    <property type="entry name" value="HTH_18"/>
    <property type="match status" value="1"/>
</dbReference>
<dbReference type="PRINTS" id="PR00344">
    <property type="entry name" value="BCTRLSENSOR"/>
</dbReference>
<keyword evidence="4" id="KW-0808">Transferase</keyword>